<accession>H8Z0P3</accession>
<dbReference type="Pfam" id="PF02518">
    <property type="entry name" value="HATPase_c"/>
    <property type="match status" value="1"/>
</dbReference>
<gene>
    <name evidence="13" type="ORF">Thi970DRAFT_02642</name>
</gene>
<dbReference type="STRING" id="631362.Thi970DRAFT_02642"/>
<dbReference type="SUPFAM" id="SSF55785">
    <property type="entry name" value="PYP-like sensor domain (PAS domain)"/>
    <property type="match status" value="2"/>
</dbReference>
<dbReference type="Proteomes" id="UP000002964">
    <property type="component" value="Unassembled WGS sequence"/>
</dbReference>
<dbReference type="CDD" id="cd00082">
    <property type="entry name" value="HisKA"/>
    <property type="match status" value="1"/>
</dbReference>
<dbReference type="SMART" id="SM00387">
    <property type="entry name" value="HATPase_c"/>
    <property type="match status" value="1"/>
</dbReference>
<feature type="domain" description="PAC" evidence="12">
    <location>
        <begin position="233"/>
        <end position="285"/>
    </location>
</feature>
<feature type="domain" description="Response regulatory" evidence="10">
    <location>
        <begin position="554"/>
        <end position="667"/>
    </location>
</feature>
<evidence type="ECO:0000259" key="11">
    <source>
        <dbReference type="PROSITE" id="PS50112"/>
    </source>
</evidence>
<dbReference type="GO" id="GO:0005886">
    <property type="term" value="C:plasma membrane"/>
    <property type="evidence" value="ECO:0007669"/>
    <property type="project" value="UniProtKB-ARBA"/>
</dbReference>
<dbReference type="PANTHER" id="PTHR43547">
    <property type="entry name" value="TWO-COMPONENT HISTIDINE KINASE"/>
    <property type="match status" value="1"/>
</dbReference>
<dbReference type="InterPro" id="IPR000014">
    <property type="entry name" value="PAS"/>
</dbReference>
<dbReference type="RefSeq" id="WP_009149194.1">
    <property type="nucleotide sequence ID" value="NZ_CP121471.1"/>
</dbReference>
<dbReference type="GO" id="GO:0006355">
    <property type="term" value="P:regulation of DNA-templated transcription"/>
    <property type="evidence" value="ECO:0007669"/>
    <property type="project" value="InterPro"/>
</dbReference>
<reference evidence="13 14" key="2">
    <citation type="submission" date="2011-11" db="EMBL/GenBank/DDBJ databases">
        <authorList>
            <consortium name="US DOE Joint Genome Institute"/>
            <person name="Lucas S."/>
            <person name="Han J."/>
            <person name="Lapidus A."/>
            <person name="Cheng J.-F."/>
            <person name="Goodwin L."/>
            <person name="Pitluck S."/>
            <person name="Peters L."/>
            <person name="Ovchinnikova G."/>
            <person name="Zhang X."/>
            <person name="Detter J.C."/>
            <person name="Han C."/>
            <person name="Tapia R."/>
            <person name="Land M."/>
            <person name="Hauser L."/>
            <person name="Kyrpides N."/>
            <person name="Ivanova N."/>
            <person name="Pagani I."/>
            <person name="Vogl K."/>
            <person name="Liu Z."/>
            <person name="Overmann J."/>
            <person name="Frigaard N.-U."/>
            <person name="Bryant D."/>
            <person name="Woyke T."/>
        </authorList>
    </citation>
    <scope>NUCLEOTIDE SEQUENCE [LARGE SCALE GENOMIC DNA]</scope>
    <source>
        <strain evidence="13 14">970</strain>
    </source>
</reference>
<dbReference type="InterPro" id="IPR013767">
    <property type="entry name" value="PAS_fold"/>
</dbReference>
<dbReference type="SUPFAM" id="SSF55874">
    <property type="entry name" value="ATPase domain of HSP90 chaperone/DNA topoisomerase II/histidine kinase"/>
    <property type="match status" value="1"/>
</dbReference>
<sequence length="667" mass="73694">MTKITNFKPETLAADNRALNRLNQALQDKVRELESVNNDLNNLLLSSEVATLFLDPELRLRRFTPASDALFDLGPTAIGRPVSDLQARFDSAGLLADACAVLAGQSPAAREVATDNGRWFSLRLRPYRTPSEPIAGVVASFSDCTASRLAEQRYRETLGRLKRHMDNSPVASMEWDIKGRLLGWSPAAERILGWNEQAVIGQTLEELCLVHAADRDHMRSVREALFRGEFEHNRIPVRNRRADGRMIWCEWYNSALHDSAGQLVSILSLVVDVTERQALEDNLRNTTARLAEADRRKNAFLALLGHELRNPLAPVRSTLDALALTPQPDSSTYKQAVCRIDRQMRHLERLVQDLLDAARINRSAIVLRRQSEDLAALARETVEALANPLAERAHRLELELPNDPVWVQGDATRLVQVLTNLLDNAIKYTEPGGQIHLSLNCQDGQVCLSITDTGQGIAAEDQHWLFDAFTRGAEDRVGRESGLGIGLALVRQLVELHQGRVEAHSAGVGCGATFNVWLPVAEVASDAPNGTEPPESQRDTAPELSGQPALRARRVMVVDDEPEILEATAVLLRALGHQVQTAATGAEALERIGTDAPEIVFLDVGLPDMDGLELARHLANWPQRRGLRLVAVSGYSLVEQPEATELFDDQLLKPAGRQDFERVLAVE</sequence>
<dbReference type="InterPro" id="IPR001610">
    <property type="entry name" value="PAC"/>
</dbReference>
<name>H8Z0P3_9GAMM</name>
<evidence type="ECO:0000313" key="14">
    <source>
        <dbReference type="Proteomes" id="UP000002964"/>
    </source>
</evidence>
<evidence type="ECO:0000256" key="4">
    <source>
        <dbReference type="ARBA" id="ARBA00022679"/>
    </source>
</evidence>
<protein>
    <recommendedName>
        <fullName evidence="2">histidine kinase</fullName>
        <ecNumber evidence="2">2.7.13.3</ecNumber>
    </recommendedName>
</protein>
<dbReference type="HOGENOM" id="CLU_000445_114_15_6"/>
<feature type="region of interest" description="Disordered" evidence="8">
    <location>
        <begin position="525"/>
        <end position="546"/>
    </location>
</feature>
<dbReference type="CDD" id="cd00130">
    <property type="entry name" value="PAS"/>
    <property type="match status" value="1"/>
</dbReference>
<dbReference type="InterPro" id="IPR035965">
    <property type="entry name" value="PAS-like_dom_sf"/>
</dbReference>
<dbReference type="SUPFAM" id="SSF47384">
    <property type="entry name" value="Homodimeric domain of signal transducing histidine kinase"/>
    <property type="match status" value="1"/>
</dbReference>
<evidence type="ECO:0000256" key="7">
    <source>
        <dbReference type="SAM" id="Coils"/>
    </source>
</evidence>
<dbReference type="InterPro" id="IPR004358">
    <property type="entry name" value="Sig_transdc_His_kin-like_C"/>
</dbReference>
<evidence type="ECO:0000256" key="2">
    <source>
        <dbReference type="ARBA" id="ARBA00012438"/>
    </source>
</evidence>
<dbReference type="InterPro" id="IPR000700">
    <property type="entry name" value="PAS-assoc_C"/>
</dbReference>
<evidence type="ECO:0000256" key="1">
    <source>
        <dbReference type="ARBA" id="ARBA00000085"/>
    </source>
</evidence>
<dbReference type="NCBIfam" id="TIGR00229">
    <property type="entry name" value="sensory_box"/>
    <property type="match status" value="1"/>
</dbReference>
<feature type="coiled-coil region" evidence="7">
    <location>
        <begin position="12"/>
        <end position="46"/>
    </location>
</feature>
<dbReference type="FunFam" id="3.30.565.10:FF:000006">
    <property type="entry name" value="Sensor histidine kinase WalK"/>
    <property type="match status" value="1"/>
</dbReference>
<proteinExistence type="predicted"/>
<evidence type="ECO:0000313" key="13">
    <source>
        <dbReference type="EMBL" id="EIC22384.1"/>
    </source>
</evidence>
<dbReference type="Gene3D" id="1.10.287.130">
    <property type="match status" value="1"/>
</dbReference>
<dbReference type="PROSITE" id="PS50110">
    <property type="entry name" value="RESPONSE_REGULATORY"/>
    <property type="match status" value="1"/>
</dbReference>
<keyword evidence="14" id="KW-1185">Reference proteome</keyword>
<dbReference type="EMBL" id="JH603169">
    <property type="protein sequence ID" value="EIC22384.1"/>
    <property type="molecule type" value="Genomic_DNA"/>
</dbReference>
<dbReference type="EC" id="2.7.13.3" evidence="2"/>
<dbReference type="InterPro" id="IPR001789">
    <property type="entry name" value="Sig_transdc_resp-reg_receiver"/>
</dbReference>
<dbReference type="InterPro" id="IPR036890">
    <property type="entry name" value="HATPase_C_sf"/>
</dbReference>
<keyword evidence="3 6" id="KW-0597">Phosphoprotein</keyword>
<organism evidence="13 14">
    <name type="scientific">Thiorhodovibrio frisius</name>
    <dbReference type="NCBI Taxonomy" id="631362"/>
    <lineage>
        <taxon>Bacteria</taxon>
        <taxon>Pseudomonadati</taxon>
        <taxon>Pseudomonadota</taxon>
        <taxon>Gammaproteobacteria</taxon>
        <taxon>Chromatiales</taxon>
        <taxon>Chromatiaceae</taxon>
        <taxon>Thiorhodovibrio</taxon>
    </lineage>
</organism>
<dbReference type="PROSITE" id="PS50109">
    <property type="entry name" value="HIS_KIN"/>
    <property type="match status" value="1"/>
</dbReference>
<dbReference type="Gene3D" id="3.30.565.10">
    <property type="entry name" value="Histidine kinase-like ATPase, C-terminal domain"/>
    <property type="match status" value="1"/>
</dbReference>
<dbReference type="PROSITE" id="PS50112">
    <property type="entry name" value="PAS"/>
    <property type="match status" value="1"/>
</dbReference>
<dbReference type="SMART" id="SM00448">
    <property type="entry name" value="REC"/>
    <property type="match status" value="1"/>
</dbReference>
<dbReference type="PROSITE" id="PS50113">
    <property type="entry name" value="PAC"/>
    <property type="match status" value="1"/>
</dbReference>
<comment type="catalytic activity">
    <reaction evidence="1">
        <text>ATP + protein L-histidine = ADP + protein N-phospho-L-histidine.</text>
        <dbReference type="EC" id="2.7.13.3"/>
    </reaction>
</comment>
<dbReference type="Gene3D" id="3.30.450.20">
    <property type="entry name" value="PAS domain"/>
    <property type="match status" value="2"/>
</dbReference>
<dbReference type="Pfam" id="PF00072">
    <property type="entry name" value="Response_reg"/>
    <property type="match status" value="1"/>
</dbReference>
<evidence type="ECO:0000256" key="3">
    <source>
        <dbReference type="ARBA" id="ARBA00022553"/>
    </source>
</evidence>
<dbReference type="Pfam" id="PF00512">
    <property type="entry name" value="HisKA"/>
    <property type="match status" value="1"/>
</dbReference>
<evidence type="ECO:0000256" key="8">
    <source>
        <dbReference type="SAM" id="MobiDB-lite"/>
    </source>
</evidence>
<reference evidence="14" key="1">
    <citation type="submission" date="2011-06" db="EMBL/GenBank/DDBJ databases">
        <authorList>
            <consortium name="US DOE Joint Genome Institute (JGI-PGF)"/>
            <person name="Lucas S."/>
            <person name="Han J."/>
            <person name="Lapidus A."/>
            <person name="Cheng J.-F."/>
            <person name="Goodwin L."/>
            <person name="Pitluck S."/>
            <person name="Peters L."/>
            <person name="Land M.L."/>
            <person name="Hauser L."/>
            <person name="Vogl K."/>
            <person name="Liu Z."/>
            <person name="Overmann J."/>
            <person name="Frigaard N.-U."/>
            <person name="Bryant D.A."/>
            <person name="Woyke T.J."/>
        </authorList>
    </citation>
    <scope>NUCLEOTIDE SEQUENCE [LARGE SCALE GENOMIC DNA]</scope>
    <source>
        <strain evidence="14">970</strain>
    </source>
</reference>
<dbReference type="Gene3D" id="3.40.50.2300">
    <property type="match status" value="1"/>
</dbReference>
<dbReference type="AlphaFoldDB" id="H8Z0P3"/>
<keyword evidence="4" id="KW-0808">Transferase</keyword>
<evidence type="ECO:0000259" key="12">
    <source>
        <dbReference type="PROSITE" id="PS50113"/>
    </source>
</evidence>
<dbReference type="SMART" id="SM00091">
    <property type="entry name" value="PAS"/>
    <property type="match status" value="2"/>
</dbReference>
<dbReference type="SUPFAM" id="SSF52172">
    <property type="entry name" value="CheY-like"/>
    <property type="match status" value="1"/>
</dbReference>
<evidence type="ECO:0000256" key="5">
    <source>
        <dbReference type="ARBA" id="ARBA00022777"/>
    </source>
</evidence>
<dbReference type="GO" id="GO:0000155">
    <property type="term" value="F:phosphorelay sensor kinase activity"/>
    <property type="evidence" value="ECO:0007669"/>
    <property type="project" value="InterPro"/>
</dbReference>
<dbReference type="InterPro" id="IPR003594">
    <property type="entry name" value="HATPase_dom"/>
</dbReference>
<dbReference type="eggNOG" id="COG2205">
    <property type="taxonomic scope" value="Bacteria"/>
</dbReference>
<keyword evidence="7" id="KW-0175">Coiled coil</keyword>
<feature type="modified residue" description="4-aspartylphosphate" evidence="6">
    <location>
        <position position="603"/>
    </location>
</feature>
<evidence type="ECO:0000256" key="6">
    <source>
        <dbReference type="PROSITE-ProRule" id="PRU00169"/>
    </source>
</evidence>
<keyword evidence="5" id="KW-0418">Kinase</keyword>
<dbReference type="Pfam" id="PF00989">
    <property type="entry name" value="PAS"/>
    <property type="match status" value="1"/>
</dbReference>
<dbReference type="SMART" id="SM00086">
    <property type="entry name" value="PAC"/>
    <property type="match status" value="1"/>
</dbReference>
<evidence type="ECO:0000259" key="10">
    <source>
        <dbReference type="PROSITE" id="PS50110"/>
    </source>
</evidence>
<dbReference type="InterPro" id="IPR036097">
    <property type="entry name" value="HisK_dim/P_sf"/>
</dbReference>
<dbReference type="InterPro" id="IPR011006">
    <property type="entry name" value="CheY-like_superfamily"/>
</dbReference>
<feature type="domain" description="Histidine kinase" evidence="9">
    <location>
        <begin position="303"/>
        <end position="522"/>
    </location>
</feature>
<dbReference type="PRINTS" id="PR00344">
    <property type="entry name" value="BCTRLSENSOR"/>
</dbReference>
<evidence type="ECO:0000259" key="9">
    <source>
        <dbReference type="PROSITE" id="PS50109"/>
    </source>
</evidence>
<dbReference type="InterPro" id="IPR005467">
    <property type="entry name" value="His_kinase_dom"/>
</dbReference>
<dbReference type="PANTHER" id="PTHR43547:SF2">
    <property type="entry name" value="HYBRID SIGNAL TRANSDUCTION HISTIDINE KINASE C"/>
    <property type="match status" value="1"/>
</dbReference>
<dbReference type="InterPro" id="IPR003661">
    <property type="entry name" value="HisK_dim/P_dom"/>
</dbReference>
<dbReference type="SMART" id="SM00388">
    <property type="entry name" value="HisKA"/>
    <property type="match status" value="1"/>
</dbReference>
<feature type="domain" description="PAS" evidence="11">
    <location>
        <begin position="157"/>
        <end position="229"/>
    </location>
</feature>
<dbReference type="Pfam" id="PF13596">
    <property type="entry name" value="PAS_10"/>
    <property type="match status" value="1"/>
</dbReference>